<keyword evidence="2" id="KW-0808">Transferase</keyword>
<dbReference type="VEuPathDB" id="FungiDB:BO78DRAFT_352332"/>
<dbReference type="AlphaFoldDB" id="A0A319DWA7"/>
<keyword evidence="2" id="KW-0489">Methyltransferase</keyword>
<feature type="region of interest" description="Disordered" evidence="1">
    <location>
        <begin position="255"/>
        <end position="291"/>
    </location>
</feature>
<dbReference type="Gene3D" id="3.40.50.150">
    <property type="entry name" value="Vaccinia Virus protein VP39"/>
    <property type="match status" value="1"/>
</dbReference>
<dbReference type="Proteomes" id="UP000248423">
    <property type="component" value="Unassembled WGS sequence"/>
</dbReference>
<protein>
    <submittedName>
        <fullName evidence="2">S-adenosyl-L-methionine-dependent methyltransferase</fullName>
    </submittedName>
</protein>
<name>A0A319DWA7_ASPSB</name>
<dbReference type="EMBL" id="KZ826401">
    <property type="protein sequence ID" value="PYI02091.1"/>
    <property type="molecule type" value="Genomic_DNA"/>
</dbReference>
<proteinExistence type="predicted"/>
<organism evidence="2 3">
    <name type="scientific">Aspergillus sclerotiicarbonarius (strain CBS 121057 / IBT 28362)</name>
    <dbReference type="NCBI Taxonomy" id="1448318"/>
    <lineage>
        <taxon>Eukaryota</taxon>
        <taxon>Fungi</taxon>
        <taxon>Dikarya</taxon>
        <taxon>Ascomycota</taxon>
        <taxon>Pezizomycotina</taxon>
        <taxon>Eurotiomycetes</taxon>
        <taxon>Eurotiomycetidae</taxon>
        <taxon>Eurotiales</taxon>
        <taxon>Aspergillaceae</taxon>
        <taxon>Aspergillus</taxon>
        <taxon>Aspergillus subgen. Circumdati</taxon>
    </lineage>
</organism>
<sequence length="621" mass="70372">MASRSALARFPFAKSIAKCFPGHLKRRNTRKPDIVSEELCDHALQRLSPFLLRNRPVDVLDLWPGAGLWSSKINRLLQPRSHLLVEPELELFRPLLAPLAESHPSYKLLSMDIFPINDWKPVLTEHFPEQGPDNCSRNGALPQNDTLLVLANMPSTTSDKDHFTAGRWLQMFMETCMQQTGLHSYGSVRLLATLPSNESQALLPRYVVERRRVALWAENVALHAFEVAAPAEERFWVNHKGFNVATRNAARVAERAAEKNVSTPPGREVAPLLPAPESPDPGRKPVPYTPRIRTPLHDRFWNDIQALEKLSRSSPDYADAKKKRNRAQTRLNRDNRQAYFLQQMVNQSREIDAQYDALSRAAADPNTDSTKLKPILDKITTLRSIITDETQENYLDHLKQFPHIYDSYRASLRGDQNFDNALLAWDRRPFEPLQIHSDEFYPAGIDRTIVYFEANPDSPAIQKISTLDPSERSNAMRLFENLTLSLGRGREALSAAEVFNLIFPGRPTNDIVKSIPSLAEYATKTPKPDFDTLPKTVHGDSRPGSNDAPPDPAVSFQENLDYDLSDVRVHILSTSTIWDICIEYQRSGVPLSSVQLNRVFGGTLTSYKMGVHRENGRKRLH</sequence>
<dbReference type="SUPFAM" id="SSF53335">
    <property type="entry name" value="S-adenosyl-L-methionine-dependent methyltransferases"/>
    <property type="match status" value="1"/>
</dbReference>
<dbReference type="OrthoDB" id="16079at2759"/>
<evidence type="ECO:0000313" key="3">
    <source>
        <dbReference type="Proteomes" id="UP000248423"/>
    </source>
</evidence>
<dbReference type="InterPro" id="IPR029063">
    <property type="entry name" value="SAM-dependent_MTases_sf"/>
</dbReference>
<reference evidence="2 3" key="1">
    <citation type="submission" date="2018-02" db="EMBL/GenBank/DDBJ databases">
        <title>The genomes of Aspergillus section Nigri reveals drivers in fungal speciation.</title>
        <authorList>
            <consortium name="DOE Joint Genome Institute"/>
            <person name="Vesth T.C."/>
            <person name="Nybo J."/>
            <person name="Theobald S."/>
            <person name="Brandl J."/>
            <person name="Frisvad J.C."/>
            <person name="Nielsen K.F."/>
            <person name="Lyhne E.K."/>
            <person name="Kogle M.E."/>
            <person name="Kuo A."/>
            <person name="Riley R."/>
            <person name="Clum A."/>
            <person name="Nolan M."/>
            <person name="Lipzen A."/>
            <person name="Salamov A."/>
            <person name="Henrissat B."/>
            <person name="Wiebenga A."/>
            <person name="De vries R.P."/>
            <person name="Grigoriev I.V."/>
            <person name="Mortensen U.H."/>
            <person name="Andersen M.R."/>
            <person name="Baker S.E."/>
        </authorList>
    </citation>
    <scope>NUCLEOTIDE SEQUENCE [LARGE SCALE GENOMIC DNA]</scope>
    <source>
        <strain evidence="2 3">CBS 121057</strain>
    </source>
</reference>
<keyword evidence="3" id="KW-1185">Reference proteome</keyword>
<gene>
    <name evidence="2" type="ORF">BO78DRAFT_352332</name>
</gene>
<feature type="compositionally biased region" description="Basic and acidic residues" evidence="1">
    <location>
        <begin position="526"/>
        <end position="541"/>
    </location>
</feature>
<evidence type="ECO:0000313" key="2">
    <source>
        <dbReference type="EMBL" id="PYI02091.1"/>
    </source>
</evidence>
<accession>A0A319DWA7</accession>
<evidence type="ECO:0000256" key="1">
    <source>
        <dbReference type="SAM" id="MobiDB-lite"/>
    </source>
</evidence>
<feature type="region of interest" description="Disordered" evidence="1">
    <location>
        <begin position="526"/>
        <end position="553"/>
    </location>
</feature>
<dbReference type="GO" id="GO:0032259">
    <property type="term" value="P:methylation"/>
    <property type="evidence" value="ECO:0007669"/>
    <property type="project" value="UniProtKB-KW"/>
</dbReference>
<dbReference type="GO" id="GO:0008168">
    <property type="term" value="F:methyltransferase activity"/>
    <property type="evidence" value="ECO:0007669"/>
    <property type="project" value="UniProtKB-KW"/>
</dbReference>